<dbReference type="EMBL" id="CM047592">
    <property type="protein sequence ID" value="KAI9917676.1"/>
    <property type="molecule type" value="Genomic_DNA"/>
</dbReference>
<organism evidence="1 2">
    <name type="scientific">Peronosclerospora sorghi</name>
    <dbReference type="NCBI Taxonomy" id="230839"/>
    <lineage>
        <taxon>Eukaryota</taxon>
        <taxon>Sar</taxon>
        <taxon>Stramenopiles</taxon>
        <taxon>Oomycota</taxon>
        <taxon>Peronosporomycetes</taxon>
        <taxon>Peronosporales</taxon>
        <taxon>Peronosporaceae</taxon>
        <taxon>Peronosclerospora</taxon>
    </lineage>
</organism>
<sequence length="162" mass="17993">MQLPTANRHGCASYEAPHDALVLVDRGNCSVVAQALQAQAARAHGLIVRGTKEDVYDAIRREHVPASNPAFEYDCSRGEAFVTSLARPVWDTNAPACHQDPQCWSRTCILTGQTTNTRNDTRTKHQVCCMWDTFVLLGVENRTLATDVTIPVVYVTIARRLR</sequence>
<accession>A0ACC0WIX5</accession>
<keyword evidence="2" id="KW-1185">Reference proteome</keyword>
<evidence type="ECO:0000313" key="1">
    <source>
        <dbReference type="EMBL" id="KAI9917676.1"/>
    </source>
</evidence>
<proteinExistence type="predicted"/>
<comment type="caution">
    <text evidence="1">The sequence shown here is derived from an EMBL/GenBank/DDBJ whole genome shotgun (WGS) entry which is preliminary data.</text>
</comment>
<reference evidence="1 2" key="1">
    <citation type="journal article" date="2022" name="bioRxiv">
        <title>The genome of the oomycete Peronosclerospora sorghi, a cosmopolitan pathogen of maize and sorghum, is inflated with dispersed pseudogenes.</title>
        <authorList>
            <person name="Fletcher K."/>
            <person name="Martin F."/>
            <person name="Isakeit T."/>
            <person name="Cavanaugh K."/>
            <person name="Magill C."/>
            <person name="Michelmore R."/>
        </authorList>
    </citation>
    <scope>NUCLEOTIDE SEQUENCE [LARGE SCALE GENOMIC DNA]</scope>
    <source>
        <strain evidence="1">P6</strain>
    </source>
</reference>
<evidence type="ECO:0000313" key="2">
    <source>
        <dbReference type="Proteomes" id="UP001163321"/>
    </source>
</evidence>
<dbReference type="Proteomes" id="UP001163321">
    <property type="component" value="Chromosome 13"/>
</dbReference>
<protein>
    <submittedName>
        <fullName evidence="1">Uncharacterized protein</fullName>
    </submittedName>
</protein>
<name>A0ACC0WIX5_9STRA</name>
<gene>
    <name evidence="1" type="ORF">PsorP6_012404</name>
</gene>